<evidence type="ECO:0008006" key="3">
    <source>
        <dbReference type="Google" id="ProtNLM"/>
    </source>
</evidence>
<dbReference type="Proteomes" id="UP001160148">
    <property type="component" value="Unassembled WGS sequence"/>
</dbReference>
<reference evidence="1 2" key="1">
    <citation type="submission" date="2023-01" db="EMBL/GenBank/DDBJ databases">
        <authorList>
            <person name="Whitehead M."/>
        </authorList>
    </citation>
    <scope>NUCLEOTIDE SEQUENCE [LARGE SCALE GENOMIC DNA]</scope>
</reference>
<dbReference type="EMBL" id="CARXXK010001361">
    <property type="protein sequence ID" value="CAI6375689.1"/>
    <property type="molecule type" value="Genomic_DNA"/>
</dbReference>
<keyword evidence="2" id="KW-1185">Reference proteome</keyword>
<gene>
    <name evidence="1" type="ORF">MEUPH1_LOCUS29150</name>
</gene>
<accession>A0AAV0Y440</accession>
<name>A0AAV0Y440_9HEMI</name>
<organism evidence="1 2">
    <name type="scientific">Macrosiphum euphorbiae</name>
    <name type="common">potato aphid</name>
    <dbReference type="NCBI Taxonomy" id="13131"/>
    <lineage>
        <taxon>Eukaryota</taxon>
        <taxon>Metazoa</taxon>
        <taxon>Ecdysozoa</taxon>
        <taxon>Arthropoda</taxon>
        <taxon>Hexapoda</taxon>
        <taxon>Insecta</taxon>
        <taxon>Pterygota</taxon>
        <taxon>Neoptera</taxon>
        <taxon>Paraneoptera</taxon>
        <taxon>Hemiptera</taxon>
        <taxon>Sternorrhyncha</taxon>
        <taxon>Aphidomorpha</taxon>
        <taxon>Aphidoidea</taxon>
        <taxon>Aphididae</taxon>
        <taxon>Macrosiphini</taxon>
        <taxon>Macrosiphum</taxon>
    </lineage>
</organism>
<evidence type="ECO:0000313" key="2">
    <source>
        <dbReference type="Proteomes" id="UP001160148"/>
    </source>
</evidence>
<sequence length="179" mass="20267">MERVGPLINIWSMPFEAKHKESKVAAQAITSRKNICYTLFLKNQLKVAHRVANSINCNPSALLKICKTIFISEEELKNISSVLNDVNGYTFISWVNLNGTRYSTTNMCIVINKVTSLPVYGLIKHIYILPDTILVAICSLLFCTNGLDDHYQSYVVNNTKEIVKIKITELPYKNQLVIV</sequence>
<comment type="caution">
    <text evidence="1">The sequence shown here is derived from an EMBL/GenBank/DDBJ whole genome shotgun (WGS) entry which is preliminary data.</text>
</comment>
<proteinExistence type="predicted"/>
<protein>
    <recommendedName>
        <fullName evidence="3">LAGLIDADG homing endonuclease</fullName>
    </recommendedName>
</protein>
<evidence type="ECO:0000313" key="1">
    <source>
        <dbReference type="EMBL" id="CAI6375689.1"/>
    </source>
</evidence>
<dbReference type="AlphaFoldDB" id="A0AAV0Y440"/>